<dbReference type="GO" id="GO:0016020">
    <property type="term" value="C:membrane"/>
    <property type="evidence" value="ECO:0007669"/>
    <property type="project" value="UniProtKB-SubCell"/>
</dbReference>
<feature type="transmembrane region" description="Helical" evidence="5">
    <location>
        <begin position="137"/>
        <end position="156"/>
    </location>
</feature>
<comment type="subcellular location">
    <subcellularLocation>
        <location evidence="1">Membrane</location>
        <topology evidence="1">Multi-pass membrane protein</topology>
    </subcellularLocation>
</comment>
<evidence type="ECO:0008006" key="8">
    <source>
        <dbReference type="Google" id="ProtNLM"/>
    </source>
</evidence>
<evidence type="ECO:0000256" key="3">
    <source>
        <dbReference type="ARBA" id="ARBA00022989"/>
    </source>
</evidence>
<name>A0AAW0G533_9APHY</name>
<comment type="caution">
    <text evidence="6">The sequence shown here is derived from an EMBL/GenBank/DDBJ whole genome shotgun (WGS) entry which is preliminary data.</text>
</comment>
<dbReference type="AlphaFoldDB" id="A0AAW0G533"/>
<gene>
    <name evidence="6" type="ORF">QCA50_012054</name>
</gene>
<dbReference type="PANTHER" id="PTHR48022:SF24">
    <property type="entry name" value="HEXOSE TRANSPORTER PROTEIN (AFU_ORTHOLOGUE AFUA_8G04480)"/>
    <property type="match status" value="1"/>
</dbReference>
<dbReference type="InterPro" id="IPR050360">
    <property type="entry name" value="MFS_Sugar_Transporters"/>
</dbReference>
<evidence type="ECO:0000313" key="6">
    <source>
        <dbReference type="EMBL" id="KAK7684811.1"/>
    </source>
</evidence>
<dbReference type="GO" id="GO:0005351">
    <property type="term" value="F:carbohydrate:proton symporter activity"/>
    <property type="evidence" value="ECO:0007669"/>
    <property type="project" value="TreeGrafter"/>
</dbReference>
<evidence type="ECO:0000256" key="2">
    <source>
        <dbReference type="ARBA" id="ARBA00022692"/>
    </source>
</evidence>
<dbReference type="EMBL" id="JASBNA010000023">
    <property type="protein sequence ID" value="KAK7684811.1"/>
    <property type="molecule type" value="Genomic_DNA"/>
</dbReference>
<keyword evidence="4 5" id="KW-0472">Membrane</keyword>
<dbReference type="Proteomes" id="UP001385951">
    <property type="component" value="Unassembled WGS sequence"/>
</dbReference>
<proteinExistence type="predicted"/>
<dbReference type="Pfam" id="PF00083">
    <property type="entry name" value="Sugar_tr"/>
    <property type="match status" value="1"/>
</dbReference>
<feature type="transmembrane region" description="Helical" evidence="5">
    <location>
        <begin position="29"/>
        <end position="52"/>
    </location>
</feature>
<dbReference type="InterPro" id="IPR005828">
    <property type="entry name" value="MFS_sugar_transport-like"/>
</dbReference>
<dbReference type="InterPro" id="IPR036259">
    <property type="entry name" value="MFS_trans_sf"/>
</dbReference>
<organism evidence="6 7">
    <name type="scientific">Cerrena zonata</name>
    <dbReference type="NCBI Taxonomy" id="2478898"/>
    <lineage>
        <taxon>Eukaryota</taxon>
        <taxon>Fungi</taxon>
        <taxon>Dikarya</taxon>
        <taxon>Basidiomycota</taxon>
        <taxon>Agaricomycotina</taxon>
        <taxon>Agaricomycetes</taxon>
        <taxon>Polyporales</taxon>
        <taxon>Cerrenaceae</taxon>
        <taxon>Cerrena</taxon>
    </lineage>
</organism>
<protein>
    <recommendedName>
        <fullName evidence="8">Major facilitator superfamily (MFS) profile domain-containing protein</fullName>
    </recommendedName>
</protein>
<evidence type="ECO:0000256" key="1">
    <source>
        <dbReference type="ARBA" id="ARBA00004141"/>
    </source>
</evidence>
<evidence type="ECO:0000256" key="4">
    <source>
        <dbReference type="ARBA" id="ARBA00023136"/>
    </source>
</evidence>
<accession>A0AAW0G533</accession>
<dbReference type="SUPFAM" id="SSF103473">
    <property type="entry name" value="MFS general substrate transporter"/>
    <property type="match status" value="1"/>
</dbReference>
<dbReference type="PANTHER" id="PTHR48022">
    <property type="entry name" value="PLASTIDIC GLUCOSE TRANSPORTER 4"/>
    <property type="match status" value="1"/>
</dbReference>
<evidence type="ECO:0000256" key="5">
    <source>
        <dbReference type="SAM" id="Phobius"/>
    </source>
</evidence>
<evidence type="ECO:0000313" key="7">
    <source>
        <dbReference type="Proteomes" id="UP001385951"/>
    </source>
</evidence>
<reference evidence="6 7" key="1">
    <citation type="submission" date="2022-09" db="EMBL/GenBank/DDBJ databases">
        <authorList>
            <person name="Palmer J.M."/>
        </authorList>
    </citation>
    <scope>NUCLEOTIDE SEQUENCE [LARGE SCALE GENOMIC DNA]</scope>
    <source>
        <strain evidence="6 7">DSM 7382</strain>
    </source>
</reference>
<keyword evidence="3 5" id="KW-1133">Transmembrane helix</keyword>
<keyword evidence="2 5" id="KW-0812">Transmembrane</keyword>
<sequence length="197" mass="22185">MQLAGNGLVSYYLNKVLNSIGITGETEQLIINACLMTYNFVCSAVICSLLNLFKRRTLFITCLSDKSLANGVLAMIFLFYLAYNIGVNGLPYLYMTEILPYSHRAKGINIFQFVQEVLLVYNGFVNPVAMAAIEWKYYIVYCCLLCVELIVVILFFPETSGRSLEEVGEVFGDEVTKVHLNSYDSKAKHSIEHVESL</sequence>
<dbReference type="Gene3D" id="1.20.1250.20">
    <property type="entry name" value="MFS general substrate transporter like domains"/>
    <property type="match status" value="1"/>
</dbReference>
<keyword evidence="7" id="KW-1185">Reference proteome</keyword>
<feature type="transmembrane region" description="Helical" evidence="5">
    <location>
        <begin position="72"/>
        <end position="94"/>
    </location>
</feature>